<gene>
    <name evidence="1" type="ORF">R3P38DRAFT_1105236</name>
</gene>
<reference evidence="1 2" key="1">
    <citation type="journal article" date="2024" name="J Genomics">
        <title>Draft genome sequencing and assembly of Favolaschia claudopus CIRM-BRFM 2984 isolated from oak limbs.</title>
        <authorList>
            <person name="Navarro D."/>
            <person name="Drula E."/>
            <person name="Chaduli D."/>
            <person name="Cazenave R."/>
            <person name="Ahrendt S."/>
            <person name="Wang J."/>
            <person name="Lipzen A."/>
            <person name="Daum C."/>
            <person name="Barry K."/>
            <person name="Grigoriev I.V."/>
            <person name="Favel A."/>
            <person name="Rosso M.N."/>
            <person name="Martin F."/>
        </authorList>
    </citation>
    <scope>NUCLEOTIDE SEQUENCE [LARGE SCALE GENOMIC DNA]</scope>
    <source>
        <strain evidence="1 2">CIRM-BRFM 2984</strain>
    </source>
</reference>
<name>A0AAW0BC17_9AGAR</name>
<dbReference type="Proteomes" id="UP001362999">
    <property type="component" value="Unassembled WGS sequence"/>
</dbReference>
<dbReference type="AlphaFoldDB" id="A0AAW0BC17"/>
<keyword evidence="2" id="KW-1185">Reference proteome</keyword>
<dbReference type="EMBL" id="JAWWNJ010000036">
    <property type="protein sequence ID" value="KAK7023321.1"/>
    <property type="molecule type" value="Genomic_DNA"/>
</dbReference>
<evidence type="ECO:0000313" key="1">
    <source>
        <dbReference type="EMBL" id="KAK7023321.1"/>
    </source>
</evidence>
<organism evidence="1 2">
    <name type="scientific">Favolaschia claudopus</name>
    <dbReference type="NCBI Taxonomy" id="2862362"/>
    <lineage>
        <taxon>Eukaryota</taxon>
        <taxon>Fungi</taxon>
        <taxon>Dikarya</taxon>
        <taxon>Basidiomycota</taxon>
        <taxon>Agaricomycotina</taxon>
        <taxon>Agaricomycetes</taxon>
        <taxon>Agaricomycetidae</taxon>
        <taxon>Agaricales</taxon>
        <taxon>Marasmiineae</taxon>
        <taxon>Mycenaceae</taxon>
        <taxon>Favolaschia</taxon>
    </lineage>
</organism>
<proteinExistence type="predicted"/>
<sequence>MWFPQESLKTAVGRSILSGIQYRSASLVPQRLLLLTSASQCSHPSRTMTSTPNLKQQKAHVPDNLPFLLEHYVHPNAWEWFHLRQTSESQHPLHESKVDLPAGWSCDWRNWIWGYELTNLEVDLEEEFGWGIEGRIEPLAYYSTSVNFLFAVYSPRRGRYFYYFHAPGEVMEILRRFRGKFESHDDFLERFGTEWATGQWVELRMRRKRVKNTGHRHHSRRRILLSKGIYGRGMDAHFQCPSWSKYTNLDIRFRSLH</sequence>
<accession>A0AAW0BC17</accession>
<protein>
    <submittedName>
        <fullName evidence="1">Uncharacterized protein</fullName>
    </submittedName>
</protein>
<comment type="caution">
    <text evidence="1">The sequence shown here is derived from an EMBL/GenBank/DDBJ whole genome shotgun (WGS) entry which is preliminary data.</text>
</comment>
<evidence type="ECO:0000313" key="2">
    <source>
        <dbReference type="Proteomes" id="UP001362999"/>
    </source>
</evidence>